<evidence type="ECO:0000313" key="6">
    <source>
        <dbReference type="EMBL" id="RMX61470.1"/>
    </source>
</evidence>
<dbReference type="GO" id="GO:0030170">
    <property type="term" value="F:pyridoxal phosphate binding"/>
    <property type="evidence" value="ECO:0007669"/>
    <property type="project" value="UniProtKB-UniRule"/>
</dbReference>
<evidence type="ECO:0000256" key="4">
    <source>
        <dbReference type="SAM" id="MobiDB-lite"/>
    </source>
</evidence>
<dbReference type="NCBIfam" id="TIGR00044">
    <property type="entry name" value="YggS family pyridoxal phosphate-dependent enzyme"/>
    <property type="match status" value="1"/>
</dbReference>
<protein>
    <recommendedName>
        <fullName evidence="2">Pyridoxal phosphate homeostasis protein</fullName>
        <shortName evidence="2">PLP homeostasis protein</shortName>
    </recommendedName>
</protein>
<accession>A0A3M6V6G7</accession>
<dbReference type="FunFam" id="3.20.20.10:FF:000007">
    <property type="entry name" value="Pyridoxal phosphate homeostasis protein"/>
    <property type="match status" value="1"/>
</dbReference>
<reference evidence="6 7" key="1">
    <citation type="journal article" date="2018" name="Sci. Rep.">
        <title>Comparative analysis of the Pocillopora damicornis genome highlights role of immune system in coral evolution.</title>
        <authorList>
            <person name="Cunning R."/>
            <person name="Bay R.A."/>
            <person name="Gillette P."/>
            <person name="Baker A.C."/>
            <person name="Traylor-Knowles N."/>
        </authorList>
    </citation>
    <scope>NUCLEOTIDE SEQUENCE [LARGE SCALE GENOMIC DNA]</scope>
    <source>
        <strain evidence="6">RSMAS</strain>
        <tissue evidence="6">Whole animal</tissue>
    </source>
</reference>
<comment type="caution">
    <text evidence="6">The sequence shown here is derived from an EMBL/GenBank/DDBJ whole genome shotgun (WGS) entry which is preliminary data.</text>
</comment>
<organism evidence="6 7">
    <name type="scientific">Pocillopora damicornis</name>
    <name type="common">Cauliflower coral</name>
    <name type="synonym">Millepora damicornis</name>
    <dbReference type="NCBI Taxonomy" id="46731"/>
    <lineage>
        <taxon>Eukaryota</taxon>
        <taxon>Metazoa</taxon>
        <taxon>Cnidaria</taxon>
        <taxon>Anthozoa</taxon>
        <taxon>Hexacorallia</taxon>
        <taxon>Scleractinia</taxon>
        <taxon>Astrocoeniina</taxon>
        <taxon>Pocilloporidae</taxon>
        <taxon>Pocillopora</taxon>
    </lineage>
</organism>
<dbReference type="EMBL" id="RCHS01000010">
    <property type="protein sequence ID" value="RMX61470.1"/>
    <property type="molecule type" value="Genomic_DNA"/>
</dbReference>
<evidence type="ECO:0000259" key="5">
    <source>
        <dbReference type="Pfam" id="PF01168"/>
    </source>
</evidence>
<dbReference type="Proteomes" id="UP000275408">
    <property type="component" value="Unassembled WGS sequence"/>
</dbReference>
<dbReference type="SUPFAM" id="SSF51419">
    <property type="entry name" value="PLP-binding barrel"/>
    <property type="match status" value="1"/>
</dbReference>
<feature type="compositionally biased region" description="Polar residues" evidence="4">
    <location>
        <begin position="251"/>
        <end position="281"/>
    </location>
</feature>
<keyword evidence="1 2" id="KW-0663">Pyridoxal phosphate</keyword>
<dbReference type="CDD" id="cd06822">
    <property type="entry name" value="PLPDE_III_YBL036c_euk"/>
    <property type="match status" value="1"/>
</dbReference>
<dbReference type="PROSITE" id="PS01211">
    <property type="entry name" value="UPF0001"/>
    <property type="match status" value="1"/>
</dbReference>
<keyword evidence="7" id="KW-1185">Reference proteome</keyword>
<dbReference type="InterPro" id="IPR029066">
    <property type="entry name" value="PLP-binding_barrel"/>
</dbReference>
<dbReference type="InterPro" id="IPR001608">
    <property type="entry name" value="Ala_racemase_N"/>
</dbReference>
<comment type="similarity">
    <text evidence="2 3">Belongs to the pyridoxal phosphate-binding protein YggS/PROSC family.</text>
</comment>
<dbReference type="AlphaFoldDB" id="A0A3M6V6G7"/>
<gene>
    <name evidence="6" type="ORF">pdam_00003552</name>
</gene>
<dbReference type="Pfam" id="PF01168">
    <property type="entry name" value="Ala_racemase_N"/>
    <property type="match status" value="1"/>
</dbReference>
<evidence type="ECO:0000256" key="3">
    <source>
        <dbReference type="RuleBase" id="RU004514"/>
    </source>
</evidence>
<evidence type="ECO:0000313" key="7">
    <source>
        <dbReference type="Proteomes" id="UP000275408"/>
    </source>
</evidence>
<comment type="function">
    <text evidence="2">Pyridoxal 5'-phosphate (PLP)-binding protein, which may be involved in intracellular homeostatic regulation of pyridoxal 5'-phosphate (PLP), the active form of vitamin B6.</text>
</comment>
<dbReference type="STRING" id="46731.A0A3M6V6G7"/>
<feature type="modified residue" description="N6-(pyridoxal phosphate)lysine" evidence="2">
    <location>
        <position position="46"/>
    </location>
</feature>
<feature type="domain" description="Alanine racemase N-terminal" evidence="5">
    <location>
        <begin position="38"/>
        <end position="248"/>
    </location>
</feature>
<dbReference type="OrthoDB" id="10264196at2759"/>
<dbReference type="OMA" id="PLEWHMI"/>
<evidence type="ECO:0000256" key="2">
    <source>
        <dbReference type="HAMAP-Rule" id="MF_03225"/>
    </source>
</evidence>
<dbReference type="HAMAP" id="MF_02087">
    <property type="entry name" value="PLP_homeostasis"/>
    <property type="match status" value="1"/>
</dbReference>
<evidence type="ECO:0000256" key="1">
    <source>
        <dbReference type="ARBA" id="ARBA00022898"/>
    </source>
</evidence>
<dbReference type="InterPro" id="IPR011078">
    <property type="entry name" value="PyrdxlP_homeostasis"/>
</dbReference>
<proteinExistence type="inferred from homology"/>
<feature type="region of interest" description="Disordered" evidence="4">
    <location>
        <begin position="251"/>
        <end position="309"/>
    </location>
</feature>
<dbReference type="PANTHER" id="PTHR10146:SF14">
    <property type="entry name" value="PYRIDOXAL PHOSPHATE HOMEOSTASIS PROTEIN"/>
    <property type="match status" value="1"/>
</dbReference>
<name>A0A3M6V6G7_POCDA</name>
<dbReference type="PANTHER" id="PTHR10146">
    <property type="entry name" value="PROLINE SYNTHETASE CO-TRANSCRIBED BACTERIAL HOMOLOG PROTEIN"/>
    <property type="match status" value="1"/>
</dbReference>
<dbReference type="Gene3D" id="3.20.20.10">
    <property type="entry name" value="Alanine racemase"/>
    <property type="match status" value="1"/>
</dbReference>
<sequence>MKRFGILSMEGVGSALRSVISRVKEATAKRSSELPKTAPRLVAVSKLKSLDYVIEAYDNGQRHFGENYVKELIEKSKDVKIQPLNDIRWHFIGHLQSNKCNNLVGVPNLFMVETVDSVKLANSLNISWGKLNKPSPLNVMIQVNTSKEESKSGCLRDQCAELVEHIITHCAHLKFSGLMTIGEMNHDWSQGPNPDFTTLVDCRKDICEKLSLSLENVELSMGMSSDFEEAILMGSTNVRVGSTIFGARQPKQASNVSSMQGSTQLTSQEANLSDASQQNVTKDGLPNLAALNTDNSTDRDSHTALNSTT</sequence>